<feature type="transmembrane region" description="Helical" evidence="2">
    <location>
        <begin position="103"/>
        <end position="121"/>
    </location>
</feature>
<name>A0ABT2GEJ0_9MICO</name>
<evidence type="ECO:0000256" key="2">
    <source>
        <dbReference type="SAM" id="Phobius"/>
    </source>
</evidence>
<organism evidence="3 4">
    <name type="scientific">Herbiconiux gentiana</name>
    <dbReference type="NCBI Taxonomy" id="2970912"/>
    <lineage>
        <taxon>Bacteria</taxon>
        <taxon>Bacillati</taxon>
        <taxon>Actinomycetota</taxon>
        <taxon>Actinomycetes</taxon>
        <taxon>Micrococcales</taxon>
        <taxon>Microbacteriaceae</taxon>
        <taxon>Herbiconiux</taxon>
    </lineage>
</organism>
<accession>A0ABT2GEJ0</accession>
<feature type="compositionally biased region" description="Basic and acidic residues" evidence="1">
    <location>
        <begin position="260"/>
        <end position="274"/>
    </location>
</feature>
<feature type="transmembrane region" description="Helical" evidence="2">
    <location>
        <begin position="6"/>
        <end position="24"/>
    </location>
</feature>
<proteinExistence type="predicted"/>
<feature type="transmembrane region" description="Helical" evidence="2">
    <location>
        <begin position="127"/>
        <end position="147"/>
    </location>
</feature>
<evidence type="ECO:0000313" key="4">
    <source>
        <dbReference type="Proteomes" id="UP001165580"/>
    </source>
</evidence>
<keyword evidence="4" id="KW-1185">Reference proteome</keyword>
<dbReference type="RefSeq" id="WP_259486173.1">
    <property type="nucleotide sequence ID" value="NZ_JANTEZ010000003.1"/>
</dbReference>
<evidence type="ECO:0000313" key="3">
    <source>
        <dbReference type="EMBL" id="MCS5714652.1"/>
    </source>
</evidence>
<dbReference type="EMBL" id="JANTEZ010000003">
    <property type="protein sequence ID" value="MCS5714652.1"/>
    <property type="molecule type" value="Genomic_DNA"/>
</dbReference>
<feature type="region of interest" description="Disordered" evidence="1">
    <location>
        <begin position="258"/>
        <end position="278"/>
    </location>
</feature>
<protein>
    <recommendedName>
        <fullName evidence="5">Large exoprotein</fullName>
    </recommendedName>
</protein>
<evidence type="ECO:0008006" key="5">
    <source>
        <dbReference type="Google" id="ProtNLM"/>
    </source>
</evidence>
<comment type="caution">
    <text evidence="3">The sequence shown here is derived from an EMBL/GenBank/DDBJ whole genome shotgun (WGS) entry which is preliminary data.</text>
</comment>
<keyword evidence="2" id="KW-1133">Transmembrane helix</keyword>
<keyword evidence="2" id="KW-0812">Transmembrane</keyword>
<dbReference type="Proteomes" id="UP001165580">
    <property type="component" value="Unassembled WGS sequence"/>
</dbReference>
<keyword evidence="2" id="KW-0472">Membrane</keyword>
<gene>
    <name evidence="3" type="ORF">NVV95_08815</name>
</gene>
<reference evidence="3" key="1">
    <citation type="submission" date="2022-08" db="EMBL/GenBank/DDBJ databases">
        <authorList>
            <person name="Deng Y."/>
            <person name="Han X.-F."/>
            <person name="Zhang Y.-Q."/>
        </authorList>
    </citation>
    <scope>NUCLEOTIDE SEQUENCE</scope>
    <source>
        <strain evidence="3">CPCC 205716</strain>
    </source>
</reference>
<sequence>MTTDWLSGGFIIALAAVLWLAYLLPSWFRSRQYLATERNAVRLQQTLRILAETAEVPEEVRVEASARSIAEQERILKHRAQQQTLAAVPAAVRTADRLRRSRAVTALVLAVSLSVAVLGGMQAVYTGAWIILIGGAIASVVCVAMLVRLAQAGRRLKLPASLAPTAVPLTSPELVDYGFEDAASASGASGSSASSVVAEADTRSAGDRASGWVPVAMPRPLYLSRSASLPLGLDQPAEVDVPDRLDTVKTAELAEATARASRERAEPDHHESLRRAAASAEAALRARLEAESAAVAEIPTAAPATPAAEAAPVAPAVPSRFARMGIVDGDTDAHLDIDAVLARRRAG</sequence>
<evidence type="ECO:0000256" key="1">
    <source>
        <dbReference type="SAM" id="MobiDB-lite"/>
    </source>
</evidence>